<dbReference type="OrthoDB" id="205278at2157"/>
<keyword evidence="1" id="KW-0472">Membrane</keyword>
<reference evidence="2 5" key="1">
    <citation type="submission" date="2020-06" db="EMBL/GenBank/DDBJ databases">
        <title>Haloterrigena sp. nov., an extremely halophilic archaeon isolated from a saline sediment.</title>
        <authorList>
            <person name="Liu B.-B."/>
        </authorList>
    </citation>
    <scope>NUCLEOTIDE SEQUENCE</scope>
    <source>
        <strain evidence="2">SYSU A121-1</strain>
        <strain evidence="3 5">SYSU A558-1</strain>
    </source>
</reference>
<proteinExistence type="predicted"/>
<protein>
    <submittedName>
        <fullName evidence="2">Uncharacterized protein</fullName>
    </submittedName>
</protein>
<evidence type="ECO:0000313" key="3">
    <source>
        <dbReference type="EMBL" id="NUC74331.1"/>
    </source>
</evidence>
<dbReference type="RefSeq" id="WP_174682080.1">
    <property type="nucleotide sequence ID" value="NZ_JABUQZ010000001.1"/>
</dbReference>
<feature type="transmembrane region" description="Helical" evidence="1">
    <location>
        <begin position="40"/>
        <end position="58"/>
    </location>
</feature>
<feature type="transmembrane region" description="Helical" evidence="1">
    <location>
        <begin position="93"/>
        <end position="114"/>
    </location>
</feature>
<accession>A0A8J8GI67</accession>
<dbReference type="AlphaFoldDB" id="A0A8J8GI67"/>
<organism evidence="2 4">
    <name type="scientific">Haloterrigena gelatinilytica</name>
    <dbReference type="NCBI Taxonomy" id="2741724"/>
    <lineage>
        <taxon>Archaea</taxon>
        <taxon>Methanobacteriati</taxon>
        <taxon>Methanobacteriota</taxon>
        <taxon>Stenosarchaea group</taxon>
        <taxon>Halobacteria</taxon>
        <taxon>Halobacteriales</taxon>
        <taxon>Natrialbaceae</taxon>
        <taxon>Haloterrigena</taxon>
    </lineage>
</organism>
<evidence type="ECO:0000256" key="1">
    <source>
        <dbReference type="SAM" id="Phobius"/>
    </source>
</evidence>
<dbReference type="EMBL" id="JABUQZ010000001">
    <property type="protein sequence ID" value="NUC74331.1"/>
    <property type="molecule type" value="Genomic_DNA"/>
</dbReference>
<keyword evidence="5" id="KW-1185">Reference proteome</keyword>
<evidence type="ECO:0000313" key="2">
    <source>
        <dbReference type="EMBL" id="NUB89838.1"/>
    </source>
</evidence>
<dbReference type="Proteomes" id="UP001016761">
    <property type="component" value="Unassembled WGS sequence"/>
</dbReference>
<gene>
    <name evidence="2" type="ORF">HT576_02145</name>
    <name evidence="3" type="ORF">HTZ84_18880</name>
</gene>
<dbReference type="Proteomes" id="UP000728647">
    <property type="component" value="Unassembled WGS sequence"/>
</dbReference>
<feature type="transmembrane region" description="Helical" evidence="1">
    <location>
        <begin position="6"/>
        <end position="28"/>
    </location>
</feature>
<comment type="caution">
    <text evidence="2">The sequence shown here is derived from an EMBL/GenBank/DDBJ whole genome shotgun (WGS) entry which is preliminary data.</text>
</comment>
<keyword evidence="1" id="KW-1133">Transmembrane helix</keyword>
<evidence type="ECO:0000313" key="5">
    <source>
        <dbReference type="Proteomes" id="UP001016761"/>
    </source>
</evidence>
<keyword evidence="1" id="KW-0812">Transmembrane</keyword>
<evidence type="ECO:0000313" key="4">
    <source>
        <dbReference type="Proteomes" id="UP000728647"/>
    </source>
</evidence>
<name>A0A8J8GI67_9EURY</name>
<dbReference type="EMBL" id="JABURA010000001">
    <property type="protein sequence ID" value="NUB89838.1"/>
    <property type="molecule type" value="Genomic_DNA"/>
</dbReference>
<sequence length="122" mass="12424">MVAASPIGSAIVFVVSLLIGALGIYVGARIIVGADDYDHAIVTALIGAIVWGLVGFFVGWIPLLGPLLALLAYIGVINFQYPGDWTAAAMIGLVAWVTVLVVLYALAALGVTAFDAVGIPGA</sequence>